<name>A0ABT5F067_9BACT</name>
<organism evidence="3 4">
    <name type="scientific">Polyangium mundeleinium</name>
    <dbReference type="NCBI Taxonomy" id="2995306"/>
    <lineage>
        <taxon>Bacteria</taxon>
        <taxon>Pseudomonadati</taxon>
        <taxon>Myxococcota</taxon>
        <taxon>Polyangia</taxon>
        <taxon>Polyangiales</taxon>
        <taxon>Polyangiaceae</taxon>
        <taxon>Polyangium</taxon>
    </lineage>
</organism>
<dbReference type="InterPro" id="IPR000477">
    <property type="entry name" value="RT_dom"/>
</dbReference>
<dbReference type="SUPFAM" id="SSF56672">
    <property type="entry name" value="DNA/RNA polymerases"/>
    <property type="match status" value="1"/>
</dbReference>
<evidence type="ECO:0000256" key="1">
    <source>
        <dbReference type="ARBA" id="ARBA00034120"/>
    </source>
</evidence>
<gene>
    <name evidence="3" type="ORF">POL67_39110</name>
</gene>
<keyword evidence="4" id="KW-1185">Reference proteome</keyword>
<keyword evidence="3" id="KW-0548">Nucleotidyltransferase</keyword>
<dbReference type="Proteomes" id="UP001221411">
    <property type="component" value="Unassembled WGS sequence"/>
</dbReference>
<dbReference type="InterPro" id="IPR051083">
    <property type="entry name" value="GrpII_Intron_Splice-Mob/Def"/>
</dbReference>
<comment type="similarity">
    <text evidence="1">Belongs to the bacterial reverse transcriptase family.</text>
</comment>
<dbReference type="PANTHER" id="PTHR34047:SF8">
    <property type="entry name" value="PROTEIN YKFC"/>
    <property type="match status" value="1"/>
</dbReference>
<dbReference type="PANTHER" id="PTHR34047">
    <property type="entry name" value="NUCLEAR INTRON MATURASE 1, MITOCHONDRIAL-RELATED"/>
    <property type="match status" value="1"/>
</dbReference>
<protein>
    <submittedName>
        <fullName evidence="3">Reverse transcriptase domain-containing protein</fullName>
    </submittedName>
</protein>
<keyword evidence="3" id="KW-0808">Transferase</keyword>
<dbReference type="GO" id="GO:0003964">
    <property type="term" value="F:RNA-directed DNA polymerase activity"/>
    <property type="evidence" value="ECO:0007669"/>
    <property type="project" value="UniProtKB-KW"/>
</dbReference>
<reference evidence="3 4" key="1">
    <citation type="submission" date="2022-11" db="EMBL/GenBank/DDBJ databases">
        <title>Minimal conservation of predation-associated metabolite biosynthetic gene clusters underscores biosynthetic potential of Myxococcota including descriptions for ten novel species: Archangium lansinium sp. nov., Myxococcus landrumus sp. nov., Nannocystis bai.</title>
        <authorList>
            <person name="Ahearne A."/>
            <person name="Stevens C."/>
            <person name="Dowd S."/>
        </authorList>
    </citation>
    <scope>NUCLEOTIDE SEQUENCE [LARGE SCALE GENOMIC DNA]</scope>
    <source>
        <strain evidence="3 4">RJM3</strain>
    </source>
</reference>
<proteinExistence type="inferred from homology"/>
<evidence type="ECO:0000313" key="4">
    <source>
        <dbReference type="Proteomes" id="UP001221411"/>
    </source>
</evidence>
<dbReference type="Pfam" id="PF00078">
    <property type="entry name" value="RVT_1"/>
    <property type="match status" value="1"/>
</dbReference>
<evidence type="ECO:0000313" key="3">
    <source>
        <dbReference type="EMBL" id="MDC0747406.1"/>
    </source>
</evidence>
<evidence type="ECO:0000259" key="2">
    <source>
        <dbReference type="Pfam" id="PF00078"/>
    </source>
</evidence>
<sequence>MTETQGSSTISTKLERIAMLAKRSPKISFTSLAHYIDIDWLREAYRRTRKDGATGIDGQTADEYAVNLEENLRTLLERAKSGAYRAPPVRRVHIPKGTEGETRPIGIPTFEDKVLQRAVAMILEAVYEQDFYDCSYGFRPRRSAHQALDALQNAAITMKVGWVLEADIEKFFGAPGQAWRFQRVKLPLRQGEEPPHRESSLALVEVTT</sequence>
<keyword evidence="3" id="KW-0695">RNA-directed DNA polymerase</keyword>
<accession>A0ABT5F067</accession>
<dbReference type="CDD" id="cd01651">
    <property type="entry name" value="RT_G2_intron"/>
    <property type="match status" value="1"/>
</dbReference>
<dbReference type="RefSeq" id="WP_271925851.1">
    <property type="nucleotide sequence ID" value="NZ_JAQNDO010000001.1"/>
</dbReference>
<comment type="caution">
    <text evidence="3">The sequence shown here is derived from an EMBL/GenBank/DDBJ whole genome shotgun (WGS) entry which is preliminary data.</text>
</comment>
<dbReference type="EMBL" id="JAQNDO010000001">
    <property type="protein sequence ID" value="MDC0747406.1"/>
    <property type="molecule type" value="Genomic_DNA"/>
</dbReference>
<dbReference type="InterPro" id="IPR043502">
    <property type="entry name" value="DNA/RNA_pol_sf"/>
</dbReference>
<feature type="domain" description="Reverse transcriptase" evidence="2">
    <location>
        <begin position="94"/>
        <end position="172"/>
    </location>
</feature>